<gene>
    <name evidence="1" type="ORF">PRZ03_14475</name>
</gene>
<protein>
    <recommendedName>
        <fullName evidence="3">OTU domain-containing protein</fullName>
    </recommendedName>
</protein>
<comment type="caution">
    <text evidence="1">The sequence shown here is derived from an EMBL/GenBank/DDBJ whole genome shotgun (WGS) entry which is preliminary data.</text>
</comment>
<dbReference type="RefSeq" id="WP_273600950.1">
    <property type="nucleotide sequence ID" value="NZ_JAQQXT010000008.1"/>
</dbReference>
<evidence type="ECO:0000313" key="2">
    <source>
        <dbReference type="Proteomes" id="UP001221189"/>
    </source>
</evidence>
<name>A0ABT5KIX3_9BURK</name>
<dbReference type="Proteomes" id="UP001221189">
    <property type="component" value="Unassembled WGS sequence"/>
</dbReference>
<organism evidence="1 2">
    <name type="scientific">Roseateles albus</name>
    <dbReference type="NCBI Taxonomy" id="2987525"/>
    <lineage>
        <taxon>Bacteria</taxon>
        <taxon>Pseudomonadati</taxon>
        <taxon>Pseudomonadota</taxon>
        <taxon>Betaproteobacteria</taxon>
        <taxon>Burkholderiales</taxon>
        <taxon>Sphaerotilaceae</taxon>
        <taxon>Roseateles</taxon>
    </lineage>
</organism>
<sequence>MNAVHAHFPDSDPAIDAPRAALDAFGYACLTVAQADGRCLWRSPLARRLMAEYFIGGHFERGYLPPELLLWLHREALRRRAGAPAQDLTVLAQTPSTYNPTLSAAHVPSNARKQSLSKRLSFRLHEADAATMGEGQWLIVMSDI</sequence>
<accession>A0ABT5KIX3</accession>
<evidence type="ECO:0008006" key="3">
    <source>
        <dbReference type="Google" id="ProtNLM"/>
    </source>
</evidence>
<evidence type="ECO:0000313" key="1">
    <source>
        <dbReference type="EMBL" id="MDC8772786.1"/>
    </source>
</evidence>
<keyword evidence="2" id="KW-1185">Reference proteome</keyword>
<reference evidence="1 2" key="1">
    <citation type="submission" date="2022-10" db="EMBL/GenBank/DDBJ databases">
        <title>Paucibacter sp. hw1 Genome sequencing.</title>
        <authorList>
            <person name="Park S."/>
        </authorList>
    </citation>
    <scope>NUCLEOTIDE SEQUENCE [LARGE SCALE GENOMIC DNA]</scope>
    <source>
        <strain evidence="2">hw1</strain>
    </source>
</reference>
<dbReference type="EMBL" id="JAQQXT010000008">
    <property type="protein sequence ID" value="MDC8772786.1"/>
    <property type="molecule type" value="Genomic_DNA"/>
</dbReference>
<proteinExistence type="predicted"/>